<dbReference type="InterPro" id="IPR013320">
    <property type="entry name" value="ConA-like_dom_sf"/>
</dbReference>
<evidence type="ECO:0000256" key="4">
    <source>
        <dbReference type="ARBA" id="ARBA00022801"/>
    </source>
</evidence>
<evidence type="ECO:0000313" key="9">
    <source>
        <dbReference type="Proteomes" id="UP000800035"/>
    </source>
</evidence>
<gene>
    <name evidence="8" type="ORF">CC80DRAFT_419025</name>
</gene>
<dbReference type="FunFam" id="2.60.120.200:FF:000114">
    <property type="entry name" value="Probable endo-1,3(4)-beta-glucanase NFIA_089530"/>
    <property type="match status" value="1"/>
</dbReference>
<sequence length="325" mass="35144">MPSSSFFLKASAVLSALSTTTSAALYKVQDTYEGESFLKGFSFFDKPDPTNGHVKYLSKEDAAAKGLTKLIGNDQYIGVDYNNIELGGRSSVRIEGTKKYQHGLFILDLKHMPGGICGTWPAFWTYNTEQAWPKLGEIDIIEGVNQNNANKFVIHTDTKCSVDGTGQTGTQSLYNCALDSASGPSGCDVNAAEANTFGAGFNSNGGGVYAMEWTSAGIKMWFFPRSGIPASITADAPNTAEFGTPNANFQGNCNMDERFINQQFVFDTTFCGDWGGNVYAQSGCPMYSGLDGMASCKKFVSENPGAFKNAYWQISYFKSYTVNSA</sequence>
<dbReference type="CDD" id="cd02181">
    <property type="entry name" value="GH16_fungal_Lam16A_glucanase"/>
    <property type="match status" value="1"/>
</dbReference>
<dbReference type="EC" id="3.2.1.6" evidence="3"/>
<feature type="non-terminal residue" evidence="8">
    <location>
        <position position="325"/>
    </location>
</feature>
<dbReference type="Pfam" id="PF26113">
    <property type="entry name" value="GH16_XgeA"/>
    <property type="match status" value="1"/>
</dbReference>
<dbReference type="GO" id="GO:0009251">
    <property type="term" value="P:glucan catabolic process"/>
    <property type="evidence" value="ECO:0007669"/>
    <property type="project" value="TreeGrafter"/>
</dbReference>
<dbReference type="EMBL" id="ML977002">
    <property type="protein sequence ID" value="KAF1953764.1"/>
    <property type="molecule type" value="Genomic_DNA"/>
</dbReference>
<dbReference type="Gene3D" id="2.60.120.200">
    <property type="match status" value="1"/>
</dbReference>
<evidence type="ECO:0000259" key="7">
    <source>
        <dbReference type="PROSITE" id="PS51762"/>
    </source>
</evidence>
<dbReference type="PANTHER" id="PTHR10963">
    <property type="entry name" value="GLYCOSYL HYDROLASE-RELATED"/>
    <property type="match status" value="1"/>
</dbReference>
<protein>
    <recommendedName>
        <fullName evidence="3">endo-1,3(4)-beta-glucanase</fullName>
        <ecNumber evidence="3">3.2.1.6</ecNumber>
    </recommendedName>
</protein>
<name>A0A6A5TNI0_9PLEO</name>
<dbReference type="GO" id="GO:0052861">
    <property type="term" value="F:endo-1,3(4)-beta-glucanase activity"/>
    <property type="evidence" value="ECO:0007669"/>
    <property type="project" value="UniProtKB-EC"/>
</dbReference>
<evidence type="ECO:0000256" key="3">
    <source>
        <dbReference type="ARBA" id="ARBA00012599"/>
    </source>
</evidence>
<evidence type="ECO:0000256" key="1">
    <source>
        <dbReference type="ARBA" id="ARBA00000124"/>
    </source>
</evidence>
<keyword evidence="9" id="KW-1185">Reference proteome</keyword>
<organism evidence="8 9">
    <name type="scientific">Byssothecium circinans</name>
    <dbReference type="NCBI Taxonomy" id="147558"/>
    <lineage>
        <taxon>Eukaryota</taxon>
        <taxon>Fungi</taxon>
        <taxon>Dikarya</taxon>
        <taxon>Ascomycota</taxon>
        <taxon>Pezizomycotina</taxon>
        <taxon>Dothideomycetes</taxon>
        <taxon>Pleosporomycetidae</taxon>
        <taxon>Pleosporales</taxon>
        <taxon>Massarineae</taxon>
        <taxon>Massarinaceae</taxon>
        <taxon>Byssothecium</taxon>
    </lineage>
</organism>
<comment type="catalytic activity">
    <reaction evidence="1">
        <text>Endohydrolysis of (1-&gt;3)- or (1-&gt;4)-linkages in beta-D-glucans when the glucose residue whose reducing group is involved in the linkage to be hydrolyzed is itself substituted at C-3.</text>
        <dbReference type="EC" id="3.2.1.6"/>
    </reaction>
</comment>
<dbReference type="InterPro" id="IPR000757">
    <property type="entry name" value="Beta-glucanase-like"/>
</dbReference>
<proteinExistence type="inferred from homology"/>
<evidence type="ECO:0000256" key="2">
    <source>
        <dbReference type="ARBA" id="ARBA00006865"/>
    </source>
</evidence>
<dbReference type="OrthoDB" id="192832at2759"/>
<dbReference type="PROSITE" id="PS51762">
    <property type="entry name" value="GH16_2"/>
    <property type="match status" value="1"/>
</dbReference>
<feature type="domain" description="GH16" evidence="7">
    <location>
        <begin position="41"/>
        <end position="283"/>
    </location>
</feature>
<evidence type="ECO:0000256" key="6">
    <source>
        <dbReference type="SAM" id="SignalP"/>
    </source>
</evidence>
<reference evidence="8" key="1">
    <citation type="journal article" date="2020" name="Stud. Mycol.">
        <title>101 Dothideomycetes genomes: a test case for predicting lifestyles and emergence of pathogens.</title>
        <authorList>
            <person name="Haridas S."/>
            <person name="Albert R."/>
            <person name="Binder M."/>
            <person name="Bloem J."/>
            <person name="Labutti K."/>
            <person name="Salamov A."/>
            <person name="Andreopoulos B."/>
            <person name="Baker S."/>
            <person name="Barry K."/>
            <person name="Bills G."/>
            <person name="Bluhm B."/>
            <person name="Cannon C."/>
            <person name="Castanera R."/>
            <person name="Culley D."/>
            <person name="Daum C."/>
            <person name="Ezra D."/>
            <person name="Gonzalez J."/>
            <person name="Henrissat B."/>
            <person name="Kuo A."/>
            <person name="Liang C."/>
            <person name="Lipzen A."/>
            <person name="Lutzoni F."/>
            <person name="Magnuson J."/>
            <person name="Mondo S."/>
            <person name="Nolan M."/>
            <person name="Ohm R."/>
            <person name="Pangilinan J."/>
            <person name="Park H.-J."/>
            <person name="Ramirez L."/>
            <person name="Alfaro M."/>
            <person name="Sun H."/>
            <person name="Tritt A."/>
            <person name="Yoshinaga Y."/>
            <person name="Zwiers L.-H."/>
            <person name="Turgeon B."/>
            <person name="Goodwin S."/>
            <person name="Spatafora J."/>
            <person name="Crous P."/>
            <person name="Grigoriev I."/>
        </authorList>
    </citation>
    <scope>NUCLEOTIDE SEQUENCE</scope>
    <source>
        <strain evidence="8">CBS 675.92</strain>
    </source>
</reference>
<dbReference type="SUPFAM" id="SSF49899">
    <property type="entry name" value="Concanavalin A-like lectins/glucanases"/>
    <property type="match status" value="1"/>
</dbReference>
<comment type="similarity">
    <text evidence="2">Belongs to the glycosyl hydrolase 16 family.</text>
</comment>
<dbReference type="AlphaFoldDB" id="A0A6A5TNI0"/>
<keyword evidence="6" id="KW-0732">Signal</keyword>
<evidence type="ECO:0000256" key="5">
    <source>
        <dbReference type="ARBA" id="ARBA00023295"/>
    </source>
</evidence>
<evidence type="ECO:0000313" key="8">
    <source>
        <dbReference type="EMBL" id="KAF1953764.1"/>
    </source>
</evidence>
<accession>A0A6A5TNI0</accession>
<dbReference type="PANTHER" id="PTHR10963:SF24">
    <property type="entry name" value="GLYCOSIDASE C21B10.07-RELATED"/>
    <property type="match status" value="1"/>
</dbReference>
<dbReference type="InterPro" id="IPR050546">
    <property type="entry name" value="Glycosyl_Hydrlase_16"/>
</dbReference>
<feature type="signal peptide" evidence="6">
    <location>
        <begin position="1"/>
        <end position="23"/>
    </location>
</feature>
<keyword evidence="5" id="KW-0326">Glycosidase</keyword>
<feature type="chain" id="PRO_5025328703" description="endo-1,3(4)-beta-glucanase" evidence="6">
    <location>
        <begin position="24"/>
        <end position="325"/>
    </location>
</feature>
<dbReference type="Proteomes" id="UP000800035">
    <property type="component" value="Unassembled WGS sequence"/>
</dbReference>
<keyword evidence="4" id="KW-0378">Hydrolase</keyword>